<name>G0WFU3_NAUDC</name>
<feature type="region of interest" description="Disordered" evidence="5">
    <location>
        <begin position="1075"/>
        <end position="1095"/>
    </location>
</feature>
<evidence type="ECO:0008006" key="10">
    <source>
        <dbReference type="Google" id="ProtNLM"/>
    </source>
</evidence>
<dbReference type="HOGENOM" id="CLU_265647_0_0_1"/>
<keyword evidence="9" id="KW-1185">Reference proteome</keyword>
<keyword evidence="2" id="KW-0175">Coiled coil</keyword>
<dbReference type="GO" id="GO:0008623">
    <property type="term" value="C:CHRAC"/>
    <property type="evidence" value="ECO:0007669"/>
    <property type="project" value="EnsemblFungi"/>
</dbReference>
<dbReference type="AlphaFoldDB" id="G0WFU3"/>
<evidence type="ECO:0000259" key="7">
    <source>
        <dbReference type="PROSITE" id="PS51136"/>
    </source>
</evidence>
<sequence>MVLYKRKPIILPDPRPLPPDLNIFVWHIDETGEWFPTYEEYIERLDFYTRHHFTCEITGTSCLTFFEALDSEESQFKFVEEKFPLKLREPIARFLHFNGIRRLDALVEQVYSKFKNDFFPGEIVYLRKAKDSNSSTPQPHEETSAELSTNSSSHTYQQKPYIIKEKVQFNPTYDPVTNEVLIPGYSKYMLVEDDASSSSSFSHRPNNSKRSFIADQSQFYRDRSTFTKHLIKCFFKITLQRASTKMGAPWCVKKEYLMMYGLTMDWPEDMLKFKDDEPALPQLSPPSQVKHLAVKDEVPLNNNDSSNNNEIAPVDELSDKSISKEMKQAKKKQTNKKKKKPKKTKEDKEMEMEVETEAETINTSVGKMEADDLNRAVMNDNDTDIEVDIDEDSINKKGTKTKKRKKTKEKEPNNNKKKKKTKKDKISESDKPEIDNKENKLENNNDQSEVDARDVVENKVESTPAPPPVPVITSIVDDLKLPYTGPPKSGTFHHLYYYNENLELIPITSNPNKFHYFKDFQKILQIYQFLNTFNHQIFLSYFNLDQFITSLKCTDPSELNGELVKITLNRNDEEDVDDDENEVLSTWERNPRIRKLINDKNTCQGRITYKILKSEDASDDVLDNFNNNGSALLIEAFVSLLRLFVNEEGEWTCVINDDYLTNKGFIDKNGTEDEDDDEEDSDELDPIIEKCLNYRNVNWVERLLKRQFNNGHWLIILLGIMQDSSRIAKYSTFIKDFKLKVLPNDISSTQLPRQLWRNFCTQLSLSEKVTALWILVDLVTNYSNDIKTAVDDSMDLCTQIRSERFRISRDLKSESVRLSTLKEEDPTYLEQKEKVDLLQRDKNTLDKRVMEHDLQRLKHLGLDRYGNRYFWFDITGIQLEEEVDGNKTSSSNYHTGRIWVQGPSISTAEFILNITEQEIKKWMKISSDNGKIAATREVFGVYRDDSGVFYQVLDNDTQVELVNSEGVFNSLLELTPIQKKIIDETPECLLLDENQWYSIENFDDFSAFIDWFDTWGRKEHDLLRQYKTVSQLIEDSFKKRHISLAILDEKEIDLLKEFDKNEFFERELDIELNETQRAETEDDRKHLEEEKEQETTLEKIDNDLDDLADQIMKLDDLSKTRKNLNTIAQLEQERDDLLARRQEIVNSQSLGARILARSEKKRNKQLIANKLSKQTEILTDLLNYRHFVMMDDTIKWENHLSKEFLGAPLRKNASFGKRGPNIRLYSIDEKLKNILDETSRTSSPTVMTQSSI</sequence>
<dbReference type="GO" id="GO:0071444">
    <property type="term" value="P:cellular response to pheromone"/>
    <property type="evidence" value="ECO:0007669"/>
    <property type="project" value="EnsemblFungi"/>
</dbReference>
<dbReference type="GO" id="GO:0000781">
    <property type="term" value="C:chromosome, telomeric region"/>
    <property type="evidence" value="ECO:0007669"/>
    <property type="project" value="GOC"/>
</dbReference>
<dbReference type="eggNOG" id="KOG1245">
    <property type="taxonomic scope" value="Eukaryota"/>
</dbReference>
<dbReference type="InterPro" id="IPR018501">
    <property type="entry name" value="DDT_dom"/>
</dbReference>
<dbReference type="Pfam" id="PF10537">
    <property type="entry name" value="WAC_Acf1_DNA_bd"/>
    <property type="match status" value="1"/>
</dbReference>
<dbReference type="Pfam" id="PF15612">
    <property type="entry name" value="WHIM1"/>
    <property type="match status" value="1"/>
</dbReference>
<dbReference type="InterPro" id="IPR028942">
    <property type="entry name" value="WHIM1_dom"/>
</dbReference>
<dbReference type="RefSeq" id="XP_003671897.1">
    <property type="nucleotide sequence ID" value="XM_003671849.1"/>
</dbReference>
<feature type="compositionally biased region" description="Basic and acidic residues" evidence="5">
    <location>
        <begin position="317"/>
        <end position="328"/>
    </location>
</feature>
<evidence type="ECO:0000313" key="8">
    <source>
        <dbReference type="EMBL" id="CCD26654.1"/>
    </source>
</evidence>
<dbReference type="PROSITE" id="PS50827">
    <property type="entry name" value="DDT"/>
    <property type="match status" value="1"/>
</dbReference>
<evidence type="ECO:0000256" key="2">
    <source>
        <dbReference type="ARBA" id="ARBA00023054"/>
    </source>
</evidence>
<feature type="compositionally biased region" description="Basic residues" evidence="5">
    <location>
        <begin position="329"/>
        <end position="343"/>
    </location>
</feature>
<dbReference type="PROSITE" id="PS51136">
    <property type="entry name" value="WAC"/>
    <property type="match status" value="1"/>
</dbReference>
<dbReference type="GO" id="GO:0000122">
    <property type="term" value="P:negative regulation of transcription by RNA polymerase II"/>
    <property type="evidence" value="ECO:0007669"/>
    <property type="project" value="EnsemblFungi"/>
</dbReference>
<dbReference type="OrthoDB" id="332390at2759"/>
<dbReference type="Pfam" id="PF02791">
    <property type="entry name" value="DDT"/>
    <property type="match status" value="1"/>
</dbReference>
<feature type="region of interest" description="Disordered" evidence="5">
    <location>
        <begin position="130"/>
        <end position="153"/>
    </location>
</feature>
<accession>G0WFU3</accession>
<feature type="domain" description="DDT" evidence="6">
    <location>
        <begin position="517"/>
        <end position="577"/>
    </location>
</feature>
<protein>
    <recommendedName>
        <fullName evidence="10">WAC domain-containing protein</fullName>
    </recommendedName>
</protein>
<dbReference type="SMART" id="SM00571">
    <property type="entry name" value="DDT"/>
    <property type="match status" value="1"/>
</dbReference>
<proteinExistence type="predicted"/>
<dbReference type="GO" id="GO:0031509">
    <property type="term" value="P:subtelomeric heterochromatin formation"/>
    <property type="evidence" value="ECO:0007669"/>
    <property type="project" value="EnsemblFungi"/>
</dbReference>
<gene>
    <name evidence="8" type="primary">NDAI0I00850</name>
    <name evidence="8" type="ordered locus">NDAI_0I00850</name>
</gene>
<dbReference type="InterPro" id="IPR013136">
    <property type="entry name" value="WSTF_Acf1_Cbp146"/>
</dbReference>
<dbReference type="PANTHER" id="PTHR32075:SF6">
    <property type="entry name" value="ISWI CHROMATIN-REMODELING COMPLEX SUBUNIT YPL216W-RELATED"/>
    <property type="match status" value="1"/>
</dbReference>
<evidence type="ECO:0000256" key="4">
    <source>
        <dbReference type="PROSITE-ProRule" id="PRU00475"/>
    </source>
</evidence>
<dbReference type="STRING" id="1071378.G0WFU3"/>
<feature type="compositionally biased region" description="Acidic residues" evidence="5">
    <location>
        <begin position="349"/>
        <end position="358"/>
    </location>
</feature>
<feature type="domain" description="WAC" evidence="7">
    <location>
        <begin position="23"/>
        <end position="130"/>
    </location>
</feature>
<reference evidence="8 9" key="1">
    <citation type="journal article" date="2011" name="Proc. Natl. Acad. Sci. U.S.A.">
        <title>Evolutionary erosion of yeast sex chromosomes by mating-type switching accidents.</title>
        <authorList>
            <person name="Gordon J.L."/>
            <person name="Armisen D."/>
            <person name="Proux-Wera E."/>
            <person name="Oheigeartaigh S.S."/>
            <person name="Byrne K.P."/>
            <person name="Wolfe K.H."/>
        </authorList>
    </citation>
    <scope>NUCLEOTIDE SEQUENCE [LARGE SCALE GENOMIC DNA]</scope>
    <source>
        <strain evidence="9">ATCC 10597 / BCRC 20456 / CBS 421 / NBRC 0211 / NRRL Y-12639</strain>
    </source>
</reference>
<feature type="region of interest" description="Disordered" evidence="5">
    <location>
        <begin position="298"/>
        <end position="374"/>
    </location>
</feature>
<feature type="region of interest" description="Disordered" evidence="5">
    <location>
        <begin position="396"/>
        <end position="451"/>
    </location>
</feature>
<dbReference type="EMBL" id="HE580275">
    <property type="protein sequence ID" value="CCD26654.1"/>
    <property type="molecule type" value="Genomic_DNA"/>
</dbReference>
<dbReference type="Proteomes" id="UP000000689">
    <property type="component" value="Chromosome 9"/>
</dbReference>
<dbReference type="GeneID" id="11493508"/>
<evidence type="ECO:0000256" key="1">
    <source>
        <dbReference type="ARBA" id="ARBA00004123"/>
    </source>
</evidence>
<organism evidence="8 9">
    <name type="scientific">Naumovozyma dairenensis (strain ATCC 10597 / BCRC 20456 / CBS 421 / NBRC 0211 / NRRL Y-12639)</name>
    <name type="common">Saccharomyces dairenensis</name>
    <dbReference type="NCBI Taxonomy" id="1071378"/>
    <lineage>
        <taxon>Eukaryota</taxon>
        <taxon>Fungi</taxon>
        <taxon>Dikarya</taxon>
        <taxon>Ascomycota</taxon>
        <taxon>Saccharomycotina</taxon>
        <taxon>Saccharomycetes</taxon>
        <taxon>Saccharomycetales</taxon>
        <taxon>Saccharomycetaceae</taxon>
        <taxon>Naumovozyma</taxon>
    </lineage>
</organism>
<dbReference type="OMA" id="GAPWCVK"/>
<feature type="compositionally biased region" description="Basic residues" evidence="5">
    <location>
        <begin position="397"/>
        <end position="407"/>
    </location>
</feature>
<evidence type="ECO:0000313" key="9">
    <source>
        <dbReference type="Proteomes" id="UP000000689"/>
    </source>
</evidence>
<evidence type="ECO:0000256" key="5">
    <source>
        <dbReference type="SAM" id="MobiDB-lite"/>
    </source>
</evidence>
<dbReference type="Pfam" id="PF15613">
    <property type="entry name" value="WSD"/>
    <property type="match status" value="1"/>
</dbReference>
<dbReference type="PANTHER" id="PTHR32075">
    <property type="entry name" value="ISWI CHROMATIN-REMODELING COMPLEX SUBUNIT YPL216W-RELATED"/>
    <property type="match status" value="1"/>
</dbReference>
<comment type="subcellular location">
    <subcellularLocation>
        <location evidence="1 4">Nucleus</location>
    </subcellularLocation>
</comment>
<evidence type="ECO:0000256" key="3">
    <source>
        <dbReference type="ARBA" id="ARBA00023242"/>
    </source>
</evidence>
<dbReference type="InterPro" id="IPR028941">
    <property type="entry name" value="WHIM2_dom"/>
</dbReference>
<dbReference type="KEGG" id="ndi:NDAI_0I00850"/>
<keyword evidence="3 4" id="KW-0539">Nucleus</keyword>
<feature type="compositionally biased region" description="Basic and acidic residues" evidence="5">
    <location>
        <begin position="424"/>
        <end position="443"/>
    </location>
</feature>
<evidence type="ECO:0000259" key="6">
    <source>
        <dbReference type="PROSITE" id="PS50827"/>
    </source>
</evidence>